<dbReference type="Gene3D" id="3.30.420.10">
    <property type="entry name" value="Ribonuclease H-like superfamily/Ribonuclease H"/>
    <property type="match status" value="1"/>
</dbReference>
<evidence type="ECO:0000256" key="1">
    <source>
        <dbReference type="SAM" id="MobiDB-lite"/>
    </source>
</evidence>
<dbReference type="AlphaFoldDB" id="A0A164P608"/>
<proteinExistence type="predicted"/>
<dbReference type="InterPro" id="IPR050951">
    <property type="entry name" value="Retrovirus_Pol_polyprotein"/>
</dbReference>
<gene>
    <name evidence="2" type="ORF">APZ42_029945</name>
</gene>
<organism evidence="2 3">
    <name type="scientific">Daphnia magna</name>
    <dbReference type="NCBI Taxonomy" id="35525"/>
    <lineage>
        <taxon>Eukaryota</taxon>
        <taxon>Metazoa</taxon>
        <taxon>Ecdysozoa</taxon>
        <taxon>Arthropoda</taxon>
        <taxon>Crustacea</taxon>
        <taxon>Branchiopoda</taxon>
        <taxon>Diplostraca</taxon>
        <taxon>Cladocera</taxon>
        <taxon>Anomopoda</taxon>
        <taxon>Daphniidae</taxon>
        <taxon>Daphnia</taxon>
    </lineage>
</organism>
<keyword evidence="3" id="KW-1185">Reference proteome</keyword>
<evidence type="ECO:0000313" key="3">
    <source>
        <dbReference type="Proteomes" id="UP000076858"/>
    </source>
</evidence>
<sequence length="288" mass="33655">MLRKELVDGQHHNWEDVLGEICFAYRASVHSSTNKSPYYMMHGWDSNFPINKILGAVPEAVPSSGGYVDKLLERLRYSFHRAREENEKARERPREQFNKRAKVFDYKPGDRVLLDVRVVQKGDNRKFTLKFRGPYRVVKLYPNRTVDIADNSYNCQLMHCNRLKPLYKTMLWMDDPIPDIESSVETRDRFRKHIATQTNTEKQQESENDYEHDVTEQNNIMEDTEGKSSESQSDVTSTPPSVILQTVDDMVPEHMCDTHTETYVSSKNLPRLRARSTIRPKTRLIAEI</sequence>
<evidence type="ECO:0008006" key="4">
    <source>
        <dbReference type="Google" id="ProtNLM"/>
    </source>
</evidence>
<dbReference type="PANTHER" id="PTHR37984">
    <property type="entry name" value="PROTEIN CBG26694"/>
    <property type="match status" value="1"/>
</dbReference>
<dbReference type="InterPro" id="IPR036397">
    <property type="entry name" value="RNaseH_sf"/>
</dbReference>
<comment type="caution">
    <text evidence="2">The sequence shown here is derived from an EMBL/GenBank/DDBJ whole genome shotgun (WGS) entry which is preliminary data.</text>
</comment>
<reference evidence="2 3" key="1">
    <citation type="submission" date="2016-03" db="EMBL/GenBank/DDBJ databases">
        <title>EvidentialGene: Evidence-directed Construction of Genes on Genomes.</title>
        <authorList>
            <person name="Gilbert D.G."/>
            <person name="Choi J.-H."/>
            <person name="Mockaitis K."/>
            <person name="Colbourne J."/>
            <person name="Pfrender M."/>
        </authorList>
    </citation>
    <scope>NUCLEOTIDE SEQUENCE [LARGE SCALE GENOMIC DNA]</scope>
    <source>
        <strain evidence="2 3">Xinb3</strain>
        <tissue evidence="2">Complete organism</tissue>
    </source>
</reference>
<dbReference type="GO" id="GO:0003676">
    <property type="term" value="F:nucleic acid binding"/>
    <property type="evidence" value="ECO:0007669"/>
    <property type="project" value="InterPro"/>
</dbReference>
<dbReference type="EMBL" id="LRGB01002676">
    <property type="protein sequence ID" value="KZS06549.1"/>
    <property type="molecule type" value="Genomic_DNA"/>
</dbReference>
<feature type="compositionally biased region" description="Polar residues" evidence="1">
    <location>
        <begin position="229"/>
        <end position="242"/>
    </location>
</feature>
<dbReference type="Proteomes" id="UP000076858">
    <property type="component" value="Unassembled WGS sequence"/>
</dbReference>
<dbReference type="PANTHER" id="PTHR37984:SF5">
    <property type="entry name" value="PROTEIN NYNRIN-LIKE"/>
    <property type="match status" value="1"/>
</dbReference>
<protein>
    <recommendedName>
        <fullName evidence="4">Integrase catalytic domain-containing protein</fullName>
    </recommendedName>
</protein>
<feature type="region of interest" description="Disordered" evidence="1">
    <location>
        <begin position="222"/>
        <end position="242"/>
    </location>
</feature>
<accession>A0A164P608</accession>
<evidence type="ECO:0000313" key="2">
    <source>
        <dbReference type="EMBL" id="KZS06549.1"/>
    </source>
</evidence>
<name>A0A164P608_9CRUS</name>
<dbReference type="OrthoDB" id="6372225at2759"/>